<sequence length="201" mass="21905">MAMEEIVNCHAKLPTTSQGNALRPDVISVAGAFLDAYLQLMRPAEEEIASVAWGSYWIAARGGRQWNGDPSLEEINCVAGGLGVGSLPDIEQQIFLKLRETVGSRGYTTHHPTPHDFVHIFMAAVGIAEDSEEGKLAMAIVQASWQCNTSFPPSKIAAAAVDMARAAESRKPYAPDLEGMSEYSRWQLRSCKATLAKIYYS</sequence>
<feature type="domain" description="Cyclin C-terminal" evidence="1">
    <location>
        <begin position="112"/>
        <end position="198"/>
    </location>
</feature>
<dbReference type="AlphaFoldDB" id="A0A8S1IWW0"/>
<name>A0A8S1IWW0_9CHLO</name>
<dbReference type="InterPro" id="IPR036915">
    <property type="entry name" value="Cyclin-like_sf"/>
</dbReference>
<comment type="caution">
    <text evidence="2">The sequence shown here is derived from an EMBL/GenBank/DDBJ whole genome shotgun (WGS) entry which is preliminary data.</text>
</comment>
<dbReference type="Proteomes" id="UP000708148">
    <property type="component" value="Unassembled WGS sequence"/>
</dbReference>
<dbReference type="Gene3D" id="1.10.472.10">
    <property type="entry name" value="Cyclin-like"/>
    <property type="match status" value="1"/>
</dbReference>
<reference evidence="2" key="1">
    <citation type="submission" date="2020-12" db="EMBL/GenBank/DDBJ databases">
        <authorList>
            <person name="Iha C."/>
        </authorList>
    </citation>
    <scope>NUCLEOTIDE SEQUENCE</scope>
</reference>
<dbReference type="SUPFAM" id="SSF47954">
    <property type="entry name" value="Cyclin-like"/>
    <property type="match status" value="1"/>
</dbReference>
<organism evidence="2 3">
    <name type="scientific">Ostreobium quekettii</name>
    <dbReference type="NCBI Taxonomy" id="121088"/>
    <lineage>
        <taxon>Eukaryota</taxon>
        <taxon>Viridiplantae</taxon>
        <taxon>Chlorophyta</taxon>
        <taxon>core chlorophytes</taxon>
        <taxon>Ulvophyceae</taxon>
        <taxon>TCBD clade</taxon>
        <taxon>Bryopsidales</taxon>
        <taxon>Ostreobineae</taxon>
        <taxon>Ostreobiaceae</taxon>
        <taxon>Ostreobium</taxon>
    </lineage>
</organism>
<evidence type="ECO:0000259" key="1">
    <source>
        <dbReference type="Pfam" id="PF02984"/>
    </source>
</evidence>
<evidence type="ECO:0000313" key="3">
    <source>
        <dbReference type="Proteomes" id="UP000708148"/>
    </source>
</evidence>
<dbReference type="InterPro" id="IPR004367">
    <property type="entry name" value="Cyclin_C-dom"/>
</dbReference>
<accession>A0A8S1IWW0</accession>
<keyword evidence="3" id="KW-1185">Reference proteome</keyword>
<evidence type="ECO:0000313" key="2">
    <source>
        <dbReference type="EMBL" id="CAD7698377.1"/>
    </source>
</evidence>
<gene>
    <name evidence="2" type="ORF">OSTQU699_LOCUS3738</name>
</gene>
<proteinExistence type="predicted"/>
<dbReference type="Pfam" id="PF02984">
    <property type="entry name" value="Cyclin_C"/>
    <property type="match status" value="1"/>
</dbReference>
<protein>
    <recommendedName>
        <fullName evidence="1">Cyclin C-terminal domain-containing protein</fullName>
    </recommendedName>
</protein>
<dbReference type="EMBL" id="CAJHUC010000817">
    <property type="protein sequence ID" value="CAD7698377.1"/>
    <property type="molecule type" value="Genomic_DNA"/>
</dbReference>